<sequence length="815" mass="89921">MVPSLKRCDLKGRQIRHFFLVLVTVWEAVFGQIRYSVPEEMRKGSMVGNVALDLELNVKELSHRRVSLVSKGRTQYFHLNVNNGHLCISERIDRERLCRQNIRCLLHVEILVEDIMKLYTVEIEVLDVNDNPPVFITKESVLHVNENTAPGARFVLPQAQDADVGINSLQDYQLSSSTHFSLDVKTGPDGGKFAELVLENAPDREEQEMYQLILTATDGGDPARSGTALITVSVLDINDNAPFFRQTVYTASVLENSPKGTVVTTVSATDRDQGTNSEVMYSLNIISELFHVDSKTGEISVIGNLDFEETENYEFQVQAKDNGGLSSRCKVLLEVLNVNDNTPVIVMKSQATTLEENSPLGTVVAFLHVYDRDSGEHGQLTCMIPHNLPFELKKTMENYYSVVTDIILDREESPEYNITITATDRGTPPLSKTKTISLSISDINDNSPVFEQKSYTTYIIENTVPGASIFSVKATDLDSKENARVTYSITEGGPSGEVSLSSYISINSESGIMYALRPFDFEQLQELQALVTAQDGGSPALSSNVTVCFVILDQNDNAPEILYPSTPTDGSSGVEIAPRDSEPGYLITKVVAIDSDSGQNAWLSYQLLRSTDQGLFTVGLHTGEIRTARPIVEKDAIKQFLVVLVKDKGQTPLCSSVTVTILIADSFPEILSDLSNFSAPTEVESNLTLYLVITLIAVSFLFILALILVLTLRVRQWRQARFLDSSRATGNALPTSHFVGIDSVRAFLQAYSSDLYLTADSTTNPITFLDSQYSNSFSHAQNLDAQGPLLIDEPLIGNTEDGSFNQVSYLLLSLF</sequence>
<dbReference type="EMBL" id="JANPWB010000011">
    <property type="protein sequence ID" value="KAJ1128071.1"/>
    <property type="molecule type" value="Genomic_DNA"/>
</dbReference>
<feature type="domain" description="Cadherin" evidence="14">
    <location>
        <begin position="451"/>
        <end position="561"/>
    </location>
</feature>
<dbReference type="InterPro" id="IPR020894">
    <property type="entry name" value="Cadherin_CS"/>
</dbReference>
<dbReference type="InterPro" id="IPR015919">
    <property type="entry name" value="Cadherin-like_sf"/>
</dbReference>
<name>A0AAV7PIR8_PLEWA</name>
<keyword evidence="5" id="KW-0732">Signal</keyword>
<dbReference type="GO" id="GO:0005886">
    <property type="term" value="C:plasma membrane"/>
    <property type="evidence" value="ECO:0007669"/>
    <property type="project" value="UniProtKB-SubCell"/>
</dbReference>
<evidence type="ECO:0000313" key="16">
    <source>
        <dbReference type="Proteomes" id="UP001066276"/>
    </source>
</evidence>
<accession>A0AAV7PIR8</accession>
<dbReference type="Pfam" id="PF08266">
    <property type="entry name" value="Cadherin_2"/>
    <property type="match status" value="1"/>
</dbReference>
<reference evidence="15" key="1">
    <citation type="journal article" date="2022" name="bioRxiv">
        <title>Sequencing and chromosome-scale assembly of the giantPleurodeles waltlgenome.</title>
        <authorList>
            <person name="Brown T."/>
            <person name="Elewa A."/>
            <person name="Iarovenko S."/>
            <person name="Subramanian E."/>
            <person name="Araus A.J."/>
            <person name="Petzold A."/>
            <person name="Susuki M."/>
            <person name="Suzuki K.-i.T."/>
            <person name="Hayashi T."/>
            <person name="Toyoda A."/>
            <person name="Oliveira C."/>
            <person name="Osipova E."/>
            <person name="Leigh N.D."/>
            <person name="Simon A."/>
            <person name="Yun M.H."/>
        </authorList>
    </citation>
    <scope>NUCLEOTIDE SEQUENCE</scope>
    <source>
        <strain evidence="15">20211129_DDA</strain>
        <tissue evidence="15">Liver</tissue>
    </source>
</reference>
<evidence type="ECO:0000256" key="8">
    <source>
        <dbReference type="ARBA" id="ARBA00022889"/>
    </source>
</evidence>
<evidence type="ECO:0000256" key="9">
    <source>
        <dbReference type="ARBA" id="ARBA00022989"/>
    </source>
</evidence>
<keyword evidence="8" id="KW-0130">Cell adhesion</keyword>
<dbReference type="InterPro" id="IPR050174">
    <property type="entry name" value="Protocadherin/Cadherin-CA"/>
</dbReference>
<proteinExistence type="predicted"/>
<dbReference type="FunFam" id="2.60.40.60:FF:000001">
    <property type="entry name" value="Protocadherin alpha 2"/>
    <property type="match status" value="1"/>
</dbReference>
<dbReference type="PROSITE" id="PS00232">
    <property type="entry name" value="CADHERIN_1"/>
    <property type="match status" value="2"/>
</dbReference>
<dbReference type="SMART" id="SM00112">
    <property type="entry name" value="CA"/>
    <property type="match status" value="6"/>
</dbReference>
<evidence type="ECO:0000256" key="10">
    <source>
        <dbReference type="ARBA" id="ARBA00023136"/>
    </source>
</evidence>
<dbReference type="FunFam" id="2.60.40.60:FF:000002">
    <property type="entry name" value="Protocadherin alpha 2"/>
    <property type="match status" value="1"/>
</dbReference>
<evidence type="ECO:0000256" key="4">
    <source>
        <dbReference type="ARBA" id="ARBA00022692"/>
    </source>
</evidence>
<evidence type="ECO:0000256" key="5">
    <source>
        <dbReference type="ARBA" id="ARBA00022729"/>
    </source>
</evidence>
<dbReference type="SUPFAM" id="SSF49313">
    <property type="entry name" value="Cadherin-like"/>
    <property type="match status" value="6"/>
</dbReference>
<feature type="transmembrane region" description="Helical" evidence="13">
    <location>
        <begin position="687"/>
        <end position="712"/>
    </location>
</feature>
<feature type="domain" description="Cadherin" evidence="14">
    <location>
        <begin position="245"/>
        <end position="345"/>
    </location>
</feature>
<gene>
    <name evidence="15" type="ORF">NDU88_006458</name>
</gene>
<evidence type="ECO:0000256" key="1">
    <source>
        <dbReference type="ARBA" id="ARBA00003436"/>
    </source>
</evidence>
<evidence type="ECO:0000256" key="11">
    <source>
        <dbReference type="ARBA" id="ARBA00023180"/>
    </source>
</evidence>
<keyword evidence="4 13" id="KW-0812">Transmembrane</keyword>
<evidence type="ECO:0000256" key="6">
    <source>
        <dbReference type="ARBA" id="ARBA00022737"/>
    </source>
</evidence>
<evidence type="ECO:0000256" key="12">
    <source>
        <dbReference type="PROSITE-ProRule" id="PRU00043"/>
    </source>
</evidence>
<keyword evidence="9 13" id="KW-1133">Transmembrane helix</keyword>
<keyword evidence="3" id="KW-1003">Cell membrane</keyword>
<dbReference type="GO" id="GO:0007156">
    <property type="term" value="P:homophilic cell adhesion via plasma membrane adhesion molecules"/>
    <property type="evidence" value="ECO:0007669"/>
    <property type="project" value="InterPro"/>
</dbReference>
<feature type="domain" description="Cadherin" evidence="14">
    <location>
        <begin position="578"/>
        <end position="682"/>
    </location>
</feature>
<dbReference type="PROSITE" id="PS50268">
    <property type="entry name" value="CADHERIN_2"/>
    <property type="match status" value="6"/>
</dbReference>
<dbReference type="FunFam" id="2.60.40.60:FF:000006">
    <property type="entry name" value="Protocadherin alpha 2"/>
    <property type="match status" value="1"/>
</dbReference>
<dbReference type="CDD" id="cd11304">
    <property type="entry name" value="Cadherin_repeat"/>
    <property type="match status" value="6"/>
</dbReference>
<comment type="function">
    <text evidence="1">Potential calcium-dependent cell-adhesion protein. May be involved in the establishment and maintenance of specific neuronal connections in the brain.</text>
</comment>
<dbReference type="Pfam" id="PF00028">
    <property type="entry name" value="Cadherin"/>
    <property type="match status" value="5"/>
</dbReference>
<evidence type="ECO:0000256" key="2">
    <source>
        <dbReference type="ARBA" id="ARBA00004251"/>
    </source>
</evidence>
<dbReference type="Pfam" id="PF16492">
    <property type="entry name" value="Cadherin_C_2"/>
    <property type="match status" value="1"/>
</dbReference>
<keyword evidence="10 13" id="KW-0472">Membrane</keyword>
<comment type="subcellular location">
    <subcellularLocation>
        <location evidence="2">Cell membrane</location>
        <topology evidence="2">Single-pass type I membrane protein</topology>
    </subcellularLocation>
</comment>
<dbReference type="Proteomes" id="UP001066276">
    <property type="component" value="Chromosome 7"/>
</dbReference>
<dbReference type="PRINTS" id="PR00205">
    <property type="entry name" value="CADHERIN"/>
</dbReference>
<feature type="domain" description="Cadherin" evidence="14">
    <location>
        <begin position="346"/>
        <end position="450"/>
    </location>
</feature>
<dbReference type="PANTHER" id="PTHR24028:SF234">
    <property type="entry name" value="PROTOCADHERIN GAMMA-A3"/>
    <property type="match status" value="1"/>
</dbReference>
<evidence type="ECO:0000256" key="13">
    <source>
        <dbReference type="SAM" id="Phobius"/>
    </source>
</evidence>
<evidence type="ECO:0000259" key="14">
    <source>
        <dbReference type="PROSITE" id="PS50268"/>
    </source>
</evidence>
<evidence type="ECO:0000313" key="15">
    <source>
        <dbReference type="EMBL" id="KAJ1128071.1"/>
    </source>
</evidence>
<dbReference type="InterPro" id="IPR032455">
    <property type="entry name" value="Cadherin_C"/>
</dbReference>
<feature type="domain" description="Cadherin" evidence="14">
    <location>
        <begin position="36"/>
        <end position="135"/>
    </location>
</feature>
<protein>
    <recommendedName>
        <fullName evidence="14">Cadherin domain-containing protein</fullName>
    </recommendedName>
</protein>
<keyword evidence="7 12" id="KW-0106">Calcium</keyword>
<dbReference type="PANTHER" id="PTHR24028">
    <property type="entry name" value="CADHERIN-87A"/>
    <property type="match status" value="1"/>
</dbReference>
<dbReference type="FunFam" id="2.60.40.60:FF:000129">
    <property type="entry name" value="protocadherin alpha-C2 isoform X1"/>
    <property type="match status" value="1"/>
</dbReference>
<evidence type="ECO:0000256" key="3">
    <source>
        <dbReference type="ARBA" id="ARBA00022475"/>
    </source>
</evidence>
<feature type="domain" description="Cadherin" evidence="14">
    <location>
        <begin position="136"/>
        <end position="244"/>
    </location>
</feature>
<keyword evidence="6" id="KW-0677">Repeat</keyword>
<dbReference type="FunFam" id="2.60.40.60:FF:000018">
    <property type="entry name" value="Protocadherin gamma c3"/>
    <property type="match status" value="1"/>
</dbReference>
<keyword evidence="11" id="KW-0325">Glycoprotein</keyword>
<dbReference type="FunFam" id="2.60.40.60:FF:000004">
    <property type="entry name" value="Protocadherin 1 gamma 2"/>
    <property type="match status" value="1"/>
</dbReference>
<comment type="caution">
    <text evidence="15">The sequence shown here is derived from an EMBL/GenBank/DDBJ whole genome shotgun (WGS) entry which is preliminary data.</text>
</comment>
<dbReference type="GO" id="GO:0005509">
    <property type="term" value="F:calcium ion binding"/>
    <property type="evidence" value="ECO:0007669"/>
    <property type="project" value="UniProtKB-UniRule"/>
</dbReference>
<dbReference type="InterPro" id="IPR013164">
    <property type="entry name" value="Cadherin_N"/>
</dbReference>
<evidence type="ECO:0000256" key="7">
    <source>
        <dbReference type="ARBA" id="ARBA00022837"/>
    </source>
</evidence>
<dbReference type="InterPro" id="IPR002126">
    <property type="entry name" value="Cadherin-like_dom"/>
</dbReference>
<organism evidence="15 16">
    <name type="scientific">Pleurodeles waltl</name>
    <name type="common">Iberian ribbed newt</name>
    <dbReference type="NCBI Taxonomy" id="8319"/>
    <lineage>
        <taxon>Eukaryota</taxon>
        <taxon>Metazoa</taxon>
        <taxon>Chordata</taxon>
        <taxon>Craniata</taxon>
        <taxon>Vertebrata</taxon>
        <taxon>Euteleostomi</taxon>
        <taxon>Amphibia</taxon>
        <taxon>Batrachia</taxon>
        <taxon>Caudata</taxon>
        <taxon>Salamandroidea</taxon>
        <taxon>Salamandridae</taxon>
        <taxon>Pleurodelinae</taxon>
        <taxon>Pleurodeles</taxon>
    </lineage>
</organism>
<dbReference type="Gene3D" id="2.60.40.60">
    <property type="entry name" value="Cadherins"/>
    <property type="match status" value="6"/>
</dbReference>
<dbReference type="AlphaFoldDB" id="A0AAV7PIR8"/>
<keyword evidence="16" id="KW-1185">Reference proteome</keyword>